<dbReference type="Gene3D" id="3.30.1540.10">
    <property type="entry name" value="formyl-coa transferase, domain 3"/>
    <property type="match status" value="1"/>
</dbReference>
<organism evidence="3 4">
    <name type="scientific">Paracidovorax wautersii</name>
    <dbReference type="NCBI Taxonomy" id="1177982"/>
    <lineage>
        <taxon>Bacteria</taxon>
        <taxon>Pseudomonadati</taxon>
        <taxon>Pseudomonadota</taxon>
        <taxon>Betaproteobacteria</taxon>
        <taxon>Burkholderiales</taxon>
        <taxon>Comamonadaceae</taxon>
        <taxon>Paracidovorax</taxon>
    </lineage>
</organism>
<dbReference type="Gene3D" id="3.40.50.10540">
    <property type="entry name" value="Crotonobetainyl-coa:carnitine coa-transferase, domain 1"/>
    <property type="match status" value="1"/>
</dbReference>
<name>A0A7V8JQ78_9BURK</name>
<feature type="region of interest" description="Disordered" evidence="2">
    <location>
        <begin position="379"/>
        <end position="399"/>
    </location>
</feature>
<dbReference type="EMBL" id="WNDQ01000024">
    <property type="protein sequence ID" value="KAF1021236.1"/>
    <property type="molecule type" value="Genomic_DNA"/>
</dbReference>
<dbReference type="Pfam" id="PF02515">
    <property type="entry name" value="CoA_transf_3"/>
    <property type="match status" value="1"/>
</dbReference>
<accession>A0A7V8JQ78</accession>
<comment type="caution">
    <text evidence="3">The sequence shown here is derived from an EMBL/GenBank/DDBJ whole genome shotgun (WGS) entry which is preliminary data.</text>
</comment>
<gene>
    <name evidence="3" type="primary">uctC_4</name>
    <name evidence="3" type="ORF">GAK30_01999</name>
</gene>
<dbReference type="Proteomes" id="UP000461670">
    <property type="component" value="Unassembled WGS sequence"/>
</dbReference>
<evidence type="ECO:0000256" key="2">
    <source>
        <dbReference type="SAM" id="MobiDB-lite"/>
    </source>
</evidence>
<dbReference type="InterPro" id="IPR023606">
    <property type="entry name" value="CoA-Trfase_III_dom_1_sf"/>
</dbReference>
<proteinExistence type="predicted"/>
<dbReference type="GO" id="GO:0008410">
    <property type="term" value="F:CoA-transferase activity"/>
    <property type="evidence" value="ECO:0007669"/>
    <property type="project" value="TreeGrafter"/>
</dbReference>
<evidence type="ECO:0000256" key="1">
    <source>
        <dbReference type="ARBA" id="ARBA00022679"/>
    </source>
</evidence>
<dbReference type="AlphaFoldDB" id="A0A7V8JQ78"/>
<reference evidence="4" key="1">
    <citation type="journal article" date="2020" name="MBio">
        <title>Horizontal gene transfer to a defensive symbiont with a reduced genome amongst a multipartite beetle microbiome.</title>
        <authorList>
            <person name="Waterworth S.C."/>
            <person name="Florez L.V."/>
            <person name="Rees E.R."/>
            <person name="Hertweck C."/>
            <person name="Kaltenpoth M."/>
            <person name="Kwan J.C."/>
        </authorList>
    </citation>
    <scope>NUCLEOTIDE SEQUENCE [LARGE SCALE GENOMIC DNA]</scope>
</reference>
<evidence type="ECO:0000313" key="3">
    <source>
        <dbReference type="EMBL" id="KAF1021236.1"/>
    </source>
</evidence>
<protein>
    <submittedName>
        <fullName evidence="3">Acetyl-CoA:oxalate CoA-transferase</fullName>
    </submittedName>
</protein>
<keyword evidence="1 3" id="KW-0808">Transferase</keyword>
<dbReference type="PANTHER" id="PTHR48207:SF3">
    <property type="entry name" value="SUCCINATE--HYDROXYMETHYLGLUTARATE COA-TRANSFERASE"/>
    <property type="match status" value="1"/>
</dbReference>
<dbReference type="InterPro" id="IPR050483">
    <property type="entry name" value="CoA-transferase_III_domain"/>
</dbReference>
<evidence type="ECO:0000313" key="4">
    <source>
        <dbReference type="Proteomes" id="UP000461670"/>
    </source>
</evidence>
<dbReference type="InterPro" id="IPR044855">
    <property type="entry name" value="CoA-Trfase_III_dom3_sf"/>
</dbReference>
<dbReference type="SUPFAM" id="SSF89796">
    <property type="entry name" value="CoA-transferase family III (CaiB/BaiF)"/>
    <property type="match status" value="1"/>
</dbReference>
<sequence>MASARQGALQGLKVVDLTRVLAGPLCTQMLADHGADVVKVEPPAGDETRKLAPPLTPSRQSAYFAALNRGKQSISLDLSKRDGQDVLHALLRDADVLVENFVPGTLERWGLGYEQALAARYPRLVMCSISGFGADGPLGGLPGYDAVLQAACGLMSINGSADSGPTKLGIPVVDHLTGYAALSGILMALRARDRDGRGQRVEATLYDTAISLLVPHAANWLSSGECPAPLGSAHPNIAPYDKFCAADGEVFIGVVNDGQFRRLCQAIGRPDLVADPRFADNAQRVRHRDALTARIEAALGGQRAAPLADTLMQAGVPAAVVNDVAAALNHPHTAHRQLLVRKGRYTGLRAPMRLLGTPACPGREPPELDQDRAAVLARVRPSSADDAGPAIDRQEVPMK</sequence>
<dbReference type="InterPro" id="IPR003673">
    <property type="entry name" value="CoA-Trfase_fam_III"/>
</dbReference>
<dbReference type="PANTHER" id="PTHR48207">
    <property type="entry name" value="SUCCINATE--HYDROXYMETHYLGLUTARATE COA-TRANSFERASE"/>
    <property type="match status" value="1"/>
</dbReference>